<dbReference type="EMBL" id="PTIT01000002">
    <property type="protein sequence ID" value="PPK53357.1"/>
    <property type="molecule type" value="Genomic_DNA"/>
</dbReference>
<feature type="signal peptide" evidence="1">
    <location>
        <begin position="1"/>
        <end position="20"/>
    </location>
</feature>
<reference evidence="3 6" key="1">
    <citation type="submission" date="2018-02" db="EMBL/GenBank/DDBJ databases">
        <title>Deep subsurface shale carbon reservoir microbial communities from Ohio and West Virginia, USA.</title>
        <authorList>
            <person name="Wrighton K."/>
        </authorList>
    </citation>
    <scope>NUCLEOTIDE SEQUENCE [LARGE SCALE GENOMIC DNA]</scope>
    <source>
        <strain evidence="3 6">UTICA-S1B6</strain>
    </source>
</reference>
<dbReference type="PANTHER" id="PTHR38342">
    <property type="entry name" value="SLR5037 PROTEIN"/>
    <property type="match status" value="1"/>
</dbReference>
<reference evidence="4 5" key="2">
    <citation type="submission" date="2018-02" db="EMBL/GenBank/DDBJ databases">
        <title>Subsurface microbial communities from deep shales in Ohio and West Virginia, USA.</title>
        <authorList>
            <person name="Wrighton K."/>
        </authorList>
    </citation>
    <scope>NUCLEOTIDE SEQUENCE [LARGE SCALE GENOMIC DNA]</scope>
    <source>
        <strain evidence="4 5">UTICA-S1B9</strain>
    </source>
</reference>
<keyword evidence="6" id="KW-1185">Reference proteome</keyword>
<evidence type="ECO:0000313" key="5">
    <source>
        <dbReference type="Proteomes" id="UP000239446"/>
    </source>
</evidence>
<protein>
    <submittedName>
        <fullName evidence="4">Uncharacterized protein (DUF302 family)</fullName>
    </submittedName>
</protein>
<organism evidence="4 5">
    <name type="scientific">Marinobacter persicus</name>
    <dbReference type="NCBI Taxonomy" id="930118"/>
    <lineage>
        <taxon>Bacteria</taxon>
        <taxon>Pseudomonadati</taxon>
        <taxon>Pseudomonadota</taxon>
        <taxon>Gammaproteobacteria</taxon>
        <taxon>Pseudomonadales</taxon>
        <taxon>Marinobacteraceae</taxon>
        <taxon>Marinobacter</taxon>
    </lineage>
</organism>
<dbReference type="Gene3D" id="3.30.310.70">
    <property type="entry name" value="TT1751-like domain"/>
    <property type="match status" value="1"/>
</dbReference>
<dbReference type="RefSeq" id="WP_104414943.1">
    <property type="nucleotide sequence ID" value="NZ_PTIT01000002.1"/>
</dbReference>
<dbReference type="Pfam" id="PF03625">
    <property type="entry name" value="DUF302"/>
    <property type="match status" value="1"/>
</dbReference>
<feature type="chain" id="PRO_5015517182" evidence="1">
    <location>
        <begin position="21"/>
        <end position="149"/>
    </location>
</feature>
<comment type="caution">
    <text evidence="4">The sequence shown here is derived from an EMBL/GenBank/DDBJ whole genome shotgun (WGS) entry which is preliminary data.</text>
</comment>
<dbReference type="InterPro" id="IPR035923">
    <property type="entry name" value="TT1751-like_sf"/>
</dbReference>
<sequence length="149" mass="15647">MIVRAIAMAGLMAVSLFASAADGLVSLKSPHSVQATMDRLESIVEDKGLNVFARIDHAAGAEKVGQSLRPTQLLIFGNPKGGTPFMQCAQSVGIDLPLKALVWEDEAGQVWLGYSAPSYIAERHGVGDCAVVPKLTKALEGMTKAAVAK</sequence>
<evidence type="ECO:0000313" key="6">
    <source>
        <dbReference type="Proteomes" id="UP000239648"/>
    </source>
</evidence>
<gene>
    <name evidence="4" type="ORF">B0H24_1002158</name>
    <name evidence="3" type="ORF">BY455_102158</name>
</gene>
<evidence type="ECO:0000313" key="3">
    <source>
        <dbReference type="EMBL" id="PPK53357.1"/>
    </source>
</evidence>
<dbReference type="SUPFAM" id="SSF103247">
    <property type="entry name" value="TT1751-like"/>
    <property type="match status" value="1"/>
</dbReference>
<keyword evidence="1" id="KW-0732">Signal</keyword>
<evidence type="ECO:0000313" key="4">
    <source>
        <dbReference type="EMBL" id="PPK56194.1"/>
    </source>
</evidence>
<dbReference type="PANTHER" id="PTHR38342:SF2">
    <property type="entry name" value="INNER MEMBRANE OR EXPORTED"/>
    <property type="match status" value="1"/>
</dbReference>
<evidence type="ECO:0000256" key="1">
    <source>
        <dbReference type="SAM" id="SignalP"/>
    </source>
</evidence>
<dbReference type="InterPro" id="IPR005180">
    <property type="entry name" value="DUF302"/>
</dbReference>
<dbReference type="OrthoDB" id="9799367at2"/>
<evidence type="ECO:0000259" key="2">
    <source>
        <dbReference type="Pfam" id="PF03625"/>
    </source>
</evidence>
<dbReference type="CDD" id="cd14797">
    <property type="entry name" value="DUF302"/>
    <property type="match status" value="1"/>
</dbReference>
<dbReference type="Proteomes" id="UP000239648">
    <property type="component" value="Unassembled WGS sequence"/>
</dbReference>
<name>A0A2S6GA49_9GAMM</name>
<dbReference type="Proteomes" id="UP000239446">
    <property type="component" value="Unassembled WGS sequence"/>
</dbReference>
<dbReference type="EMBL" id="PTIU01000002">
    <property type="protein sequence ID" value="PPK56194.1"/>
    <property type="molecule type" value="Genomic_DNA"/>
</dbReference>
<accession>A0A2S6GA49</accession>
<feature type="domain" description="DUF302" evidence="2">
    <location>
        <begin position="55"/>
        <end position="117"/>
    </location>
</feature>
<dbReference type="AlphaFoldDB" id="A0A2S6GA49"/>
<proteinExistence type="predicted"/>